<evidence type="ECO:0008006" key="10">
    <source>
        <dbReference type="Google" id="ProtNLM"/>
    </source>
</evidence>
<proteinExistence type="inferred from homology"/>
<evidence type="ECO:0000256" key="4">
    <source>
        <dbReference type="ARBA" id="ARBA00022976"/>
    </source>
</evidence>
<keyword evidence="9" id="KW-1185">Reference proteome</keyword>
<dbReference type="Proteomes" id="UP001359485">
    <property type="component" value="Unassembled WGS sequence"/>
</dbReference>
<evidence type="ECO:0000256" key="1">
    <source>
        <dbReference type="ARBA" id="ARBA00004141"/>
    </source>
</evidence>
<gene>
    <name evidence="8" type="ORF">RUM44_012004</name>
</gene>
<keyword evidence="3 7" id="KW-0812">Transmembrane</keyword>
<dbReference type="InterPro" id="IPR009294">
    <property type="entry name" value="Aph-1"/>
</dbReference>
<feature type="transmembrane region" description="Helical" evidence="7">
    <location>
        <begin position="6"/>
        <end position="27"/>
    </location>
</feature>
<feature type="transmembrane region" description="Helical" evidence="7">
    <location>
        <begin position="34"/>
        <end position="56"/>
    </location>
</feature>
<dbReference type="Pfam" id="PF06105">
    <property type="entry name" value="Aph-1"/>
    <property type="match status" value="1"/>
</dbReference>
<comment type="caution">
    <text evidence="8">The sequence shown here is derived from an EMBL/GenBank/DDBJ whole genome shotgun (WGS) entry which is preliminary data.</text>
</comment>
<dbReference type="EMBL" id="JAWJWF010000001">
    <property type="protein sequence ID" value="KAK6640318.1"/>
    <property type="molecule type" value="Genomic_DNA"/>
</dbReference>
<reference evidence="8 9" key="1">
    <citation type="submission" date="2023-09" db="EMBL/GenBank/DDBJ databases">
        <title>Genomes of two closely related lineages of the louse Polyplax serrata with different host specificities.</title>
        <authorList>
            <person name="Martinu J."/>
            <person name="Tarabai H."/>
            <person name="Stefka J."/>
            <person name="Hypsa V."/>
        </authorList>
    </citation>
    <scope>NUCLEOTIDE SEQUENCE [LARGE SCALE GENOMIC DNA]</scope>
    <source>
        <strain evidence="8">98ZLc_SE</strain>
    </source>
</reference>
<keyword evidence="4" id="KW-0914">Notch signaling pathway</keyword>
<sequence length="244" mass="27087">MTVAEFFGCSFLAFGPPLAMFICTIAIDPIRIIILIASSFFWLLSLLISSFLWFIIPGQHLSYGLLYSVLFQELFRFIVYKLIRSAEGGLKKITDNETQIIENKHILAYVAGLGFGLMSGLFALINVLADSVGPATMGLHQGSEKFFITSAATTLCFILLHTFWGVIFFSAIDCKNYMNLCWVLLTHLVVSALTFFNQKEWYIASLLPAYTIMVLTGLLAFKVAGGSLASFLASLKCHETPFTK</sequence>
<evidence type="ECO:0000256" key="5">
    <source>
        <dbReference type="ARBA" id="ARBA00022989"/>
    </source>
</evidence>
<feature type="transmembrane region" description="Helical" evidence="7">
    <location>
        <begin position="146"/>
        <end position="170"/>
    </location>
</feature>
<dbReference type="PANTHER" id="PTHR12889">
    <property type="entry name" value="GAMMA-SECRETASE SUBUNIT APH-1"/>
    <property type="match status" value="1"/>
</dbReference>
<evidence type="ECO:0000313" key="8">
    <source>
        <dbReference type="EMBL" id="KAK6640318.1"/>
    </source>
</evidence>
<accession>A0ABR1BA35</accession>
<keyword evidence="6 7" id="KW-0472">Membrane</keyword>
<organism evidence="8 9">
    <name type="scientific">Polyplax serrata</name>
    <name type="common">Common mouse louse</name>
    <dbReference type="NCBI Taxonomy" id="468196"/>
    <lineage>
        <taxon>Eukaryota</taxon>
        <taxon>Metazoa</taxon>
        <taxon>Ecdysozoa</taxon>
        <taxon>Arthropoda</taxon>
        <taxon>Hexapoda</taxon>
        <taxon>Insecta</taxon>
        <taxon>Pterygota</taxon>
        <taxon>Neoptera</taxon>
        <taxon>Paraneoptera</taxon>
        <taxon>Psocodea</taxon>
        <taxon>Troctomorpha</taxon>
        <taxon>Phthiraptera</taxon>
        <taxon>Anoplura</taxon>
        <taxon>Polyplacidae</taxon>
        <taxon>Polyplax</taxon>
    </lineage>
</organism>
<comment type="subcellular location">
    <subcellularLocation>
        <location evidence="1">Membrane</location>
        <topology evidence="1">Multi-pass membrane protein</topology>
    </subcellularLocation>
</comment>
<evidence type="ECO:0000313" key="9">
    <source>
        <dbReference type="Proteomes" id="UP001359485"/>
    </source>
</evidence>
<evidence type="ECO:0000256" key="2">
    <source>
        <dbReference type="ARBA" id="ARBA00005577"/>
    </source>
</evidence>
<comment type="similarity">
    <text evidence="2">Belongs to the APH-1 family.</text>
</comment>
<evidence type="ECO:0000256" key="7">
    <source>
        <dbReference type="SAM" id="Phobius"/>
    </source>
</evidence>
<evidence type="ECO:0000256" key="3">
    <source>
        <dbReference type="ARBA" id="ARBA00022692"/>
    </source>
</evidence>
<protein>
    <recommendedName>
        <fullName evidence="10">Gamma-secretase subunit Aph-1</fullName>
    </recommendedName>
</protein>
<name>A0ABR1BA35_POLSC</name>
<feature type="transmembrane region" description="Helical" evidence="7">
    <location>
        <begin position="106"/>
        <end position="126"/>
    </location>
</feature>
<keyword evidence="5 7" id="KW-1133">Transmembrane helix</keyword>
<evidence type="ECO:0000256" key="6">
    <source>
        <dbReference type="ARBA" id="ARBA00023136"/>
    </source>
</evidence>
<feature type="transmembrane region" description="Helical" evidence="7">
    <location>
        <begin position="62"/>
        <end position="83"/>
    </location>
</feature>
<feature type="transmembrane region" description="Helical" evidence="7">
    <location>
        <begin position="177"/>
        <end position="196"/>
    </location>
</feature>